<reference evidence="1" key="1">
    <citation type="submission" date="2018-05" db="EMBL/GenBank/DDBJ databases">
        <authorList>
            <person name="Lanie J.A."/>
            <person name="Ng W.-L."/>
            <person name="Kazmierczak K.M."/>
            <person name="Andrzejewski T.M."/>
            <person name="Davidsen T.M."/>
            <person name="Wayne K.J."/>
            <person name="Tettelin H."/>
            <person name="Glass J.I."/>
            <person name="Rusch D."/>
            <person name="Podicherti R."/>
            <person name="Tsui H.-C.T."/>
            <person name="Winkler M.E."/>
        </authorList>
    </citation>
    <scope>NUCLEOTIDE SEQUENCE</scope>
</reference>
<protein>
    <submittedName>
        <fullName evidence="1">Uncharacterized protein</fullName>
    </submittedName>
</protein>
<feature type="non-terminal residue" evidence="1">
    <location>
        <position position="1"/>
    </location>
</feature>
<evidence type="ECO:0000313" key="1">
    <source>
        <dbReference type="EMBL" id="SVB51460.1"/>
    </source>
</evidence>
<organism evidence="1">
    <name type="scientific">marine metagenome</name>
    <dbReference type="NCBI Taxonomy" id="408172"/>
    <lineage>
        <taxon>unclassified sequences</taxon>
        <taxon>metagenomes</taxon>
        <taxon>ecological metagenomes</taxon>
    </lineage>
</organism>
<name>A0A382EL87_9ZZZZ</name>
<sequence length="90" mass="9281">VISEFSTDGTFTANSDEIVPTQRAIKTYISSQIGGGAGELNVNSMVAGVVQINSNQITTTTGVAINIASSINFQAGVSGQPLAINYFLKA</sequence>
<accession>A0A382EL87</accession>
<dbReference type="EMBL" id="UINC01045105">
    <property type="protein sequence ID" value="SVB51460.1"/>
    <property type="molecule type" value="Genomic_DNA"/>
</dbReference>
<gene>
    <name evidence="1" type="ORF">METZ01_LOCUS204314</name>
</gene>
<proteinExistence type="predicted"/>
<dbReference type="AlphaFoldDB" id="A0A382EL87"/>